<organism evidence="1">
    <name type="scientific">termite gut metagenome</name>
    <dbReference type="NCBI Taxonomy" id="433724"/>
    <lineage>
        <taxon>unclassified sequences</taxon>
        <taxon>metagenomes</taxon>
        <taxon>organismal metagenomes</taxon>
    </lineage>
</organism>
<protein>
    <submittedName>
        <fullName evidence="1">Uncharacterized protein</fullName>
    </submittedName>
</protein>
<reference evidence="1" key="1">
    <citation type="submission" date="2019-03" db="EMBL/GenBank/DDBJ databases">
        <title>Single cell metagenomics reveals metabolic interactions within the superorganism composed of flagellate Streblomastix strix and complex community of Bacteroidetes bacteria on its surface.</title>
        <authorList>
            <person name="Treitli S.C."/>
            <person name="Kolisko M."/>
            <person name="Husnik F."/>
            <person name="Keeling P."/>
            <person name="Hampl V."/>
        </authorList>
    </citation>
    <scope>NUCLEOTIDE SEQUENCE</scope>
    <source>
        <strain evidence="1">STM</strain>
    </source>
</reference>
<proteinExistence type="predicted"/>
<feature type="non-terminal residue" evidence="1">
    <location>
        <position position="1"/>
    </location>
</feature>
<evidence type="ECO:0000313" key="1">
    <source>
        <dbReference type="EMBL" id="KAA6305218.1"/>
    </source>
</evidence>
<comment type="caution">
    <text evidence="1">The sequence shown here is derived from an EMBL/GenBank/DDBJ whole genome shotgun (WGS) entry which is preliminary data.</text>
</comment>
<dbReference type="EMBL" id="SNRY01010875">
    <property type="protein sequence ID" value="KAA6305218.1"/>
    <property type="molecule type" value="Genomic_DNA"/>
</dbReference>
<gene>
    <name evidence="1" type="ORF">EZS27_043130</name>
</gene>
<sequence>EGIQDYEKCRILKEEFIQKGEKAKWNKLNELISQFTVEELVRQGADKMVQHARKELNTY</sequence>
<dbReference type="AlphaFoldDB" id="A0A5J4P880"/>
<name>A0A5J4P880_9ZZZZ</name>
<accession>A0A5J4P880</accession>